<gene>
    <name evidence="1" type="ORF">LWF01_09310</name>
</gene>
<dbReference type="InterPro" id="IPR014519">
    <property type="entry name" value="UCP024492"/>
</dbReference>
<proteinExistence type="predicted"/>
<dbReference type="Pfam" id="PF04343">
    <property type="entry name" value="DUF488"/>
    <property type="match status" value="1"/>
</dbReference>
<dbReference type="PANTHER" id="PTHR39337">
    <property type="entry name" value="BLR5642 PROTEIN"/>
    <property type="match status" value="1"/>
</dbReference>
<evidence type="ECO:0000313" key="2">
    <source>
        <dbReference type="Proteomes" id="UP001209083"/>
    </source>
</evidence>
<accession>A0ABY8QZY3</accession>
<sequence length="181" mass="20243">MLLTVGHGTTQQDEFAERLLDAEVAALVDVRIGPGSRRNPQFGRPELERWLPERGIAYRWDKRLGGFRKLADDSPDVGLRNDSFRAYAGYMRTENFAEAVADLVAQARAERTAIMCGESVWWRCHRRLIADHAVLLDDLAVEHLMPDGRRTPHPVTDAARVAGRELIYDQVPGQPSAADPG</sequence>
<organism evidence="1 2">
    <name type="scientific">Saxibacter everestensis</name>
    <dbReference type="NCBI Taxonomy" id="2909229"/>
    <lineage>
        <taxon>Bacteria</taxon>
        <taxon>Bacillati</taxon>
        <taxon>Actinomycetota</taxon>
        <taxon>Actinomycetes</taxon>
        <taxon>Micrococcales</taxon>
        <taxon>Brevibacteriaceae</taxon>
        <taxon>Saxibacter</taxon>
    </lineage>
</organism>
<dbReference type="PANTHER" id="PTHR39337:SF1">
    <property type="entry name" value="BLR5642 PROTEIN"/>
    <property type="match status" value="1"/>
</dbReference>
<dbReference type="PIRSF" id="PIRSF024492">
    <property type="entry name" value="UCP024492"/>
    <property type="match status" value="1"/>
</dbReference>
<dbReference type="RefSeq" id="WP_349640738.1">
    <property type="nucleotide sequence ID" value="NZ_CP090958.1"/>
</dbReference>
<dbReference type="EMBL" id="CP090958">
    <property type="protein sequence ID" value="WGW13915.1"/>
    <property type="molecule type" value="Genomic_DNA"/>
</dbReference>
<dbReference type="InterPro" id="IPR007438">
    <property type="entry name" value="DUF488"/>
</dbReference>
<reference evidence="1 2" key="1">
    <citation type="submission" date="2023-05" db="EMBL/GenBank/DDBJ databases">
        <title>Lithophilousrod everest ZFBP1038 complete genpme.</title>
        <authorList>
            <person name="Tian M."/>
        </authorList>
    </citation>
    <scope>NUCLEOTIDE SEQUENCE [LARGE SCALE GENOMIC DNA]</scope>
    <source>
        <strain evidence="1 2">ZFBP1038</strain>
    </source>
</reference>
<protein>
    <submittedName>
        <fullName evidence="1">DUF488 domain-containing protein</fullName>
    </submittedName>
</protein>
<evidence type="ECO:0000313" key="1">
    <source>
        <dbReference type="EMBL" id="WGW13915.1"/>
    </source>
</evidence>
<name>A0ABY8QZY3_9MICO</name>
<dbReference type="Proteomes" id="UP001209083">
    <property type="component" value="Chromosome"/>
</dbReference>
<keyword evidence="2" id="KW-1185">Reference proteome</keyword>